<protein>
    <submittedName>
        <fullName evidence="1">Uncharacterized protein</fullName>
    </submittedName>
</protein>
<sequence length="304" mass="34320">MASADDVQRLFLQALVSRRVVTKSLARILLKKCVEAVKAAKEDLDIRIPDNDDSVNTFVINLNASLDKLDLEIVPFVDGLTGNQVYVLANRKGDEVAQVASDYSPAELAYFKVLAEMIITAPNSSYCLSSMAALRETQSLKATFTKTHGERVLDTFVARGWLYKSKSGRYSLTTRSTVELQTYITNTFPNDILHCTVCHEMVFRGIRCYTRNCEGVLHNHCYAAYKRARQTCPVCDTPWNGDSEGKLKKVGEGAFVEGQDKHARARRRVDDEDEDEDETPKQEEAPSRLRHRRRGRGKLRPKGR</sequence>
<gene>
    <name evidence="1" type="ORF">BDM02DRAFT_3097856</name>
</gene>
<keyword evidence="2" id="KW-1185">Reference proteome</keyword>
<evidence type="ECO:0000313" key="1">
    <source>
        <dbReference type="EMBL" id="KAF9647607.1"/>
    </source>
</evidence>
<organism evidence="1 2">
    <name type="scientific">Thelephora ganbajun</name>
    <name type="common">Ganba fungus</name>
    <dbReference type="NCBI Taxonomy" id="370292"/>
    <lineage>
        <taxon>Eukaryota</taxon>
        <taxon>Fungi</taxon>
        <taxon>Dikarya</taxon>
        <taxon>Basidiomycota</taxon>
        <taxon>Agaricomycotina</taxon>
        <taxon>Agaricomycetes</taxon>
        <taxon>Thelephorales</taxon>
        <taxon>Thelephoraceae</taxon>
        <taxon>Thelephora</taxon>
    </lineage>
</organism>
<proteinExistence type="predicted"/>
<accession>A0ACB6ZDD8</accession>
<dbReference type="EMBL" id="MU118030">
    <property type="protein sequence ID" value="KAF9647607.1"/>
    <property type="molecule type" value="Genomic_DNA"/>
</dbReference>
<comment type="caution">
    <text evidence="1">The sequence shown here is derived from an EMBL/GenBank/DDBJ whole genome shotgun (WGS) entry which is preliminary data.</text>
</comment>
<name>A0ACB6ZDD8_THEGA</name>
<evidence type="ECO:0000313" key="2">
    <source>
        <dbReference type="Proteomes" id="UP000886501"/>
    </source>
</evidence>
<reference evidence="1" key="2">
    <citation type="journal article" date="2020" name="Nat. Commun.">
        <title>Large-scale genome sequencing of mycorrhizal fungi provides insights into the early evolution of symbiotic traits.</title>
        <authorList>
            <person name="Miyauchi S."/>
            <person name="Kiss E."/>
            <person name="Kuo A."/>
            <person name="Drula E."/>
            <person name="Kohler A."/>
            <person name="Sanchez-Garcia M."/>
            <person name="Morin E."/>
            <person name="Andreopoulos B."/>
            <person name="Barry K.W."/>
            <person name="Bonito G."/>
            <person name="Buee M."/>
            <person name="Carver A."/>
            <person name="Chen C."/>
            <person name="Cichocki N."/>
            <person name="Clum A."/>
            <person name="Culley D."/>
            <person name="Crous P.W."/>
            <person name="Fauchery L."/>
            <person name="Girlanda M."/>
            <person name="Hayes R.D."/>
            <person name="Keri Z."/>
            <person name="LaButti K."/>
            <person name="Lipzen A."/>
            <person name="Lombard V."/>
            <person name="Magnuson J."/>
            <person name="Maillard F."/>
            <person name="Murat C."/>
            <person name="Nolan M."/>
            <person name="Ohm R.A."/>
            <person name="Pangilinan J."/>
            <person name="Pereira M.F."/>
            <person name="Perotto S."/>
            <person name="Peter M."/>
            <person name="Pfister S."/>
            <person name="Riley R."/>
            <person name="Sitrit Y."/>
            <person name="Stielow J.B."/>
            <person name="Szollosi G."/>
            <person name="Zifcakova L."/>
            <person name="Stursova M."/>
            <person name="Spatafora J.W."/>
            <person name="Tedersoo L."/>
            <person name="Vaario L.M."/>
            <person name="Yamada A."/>
            <person name="Yan M."/>
            <person name="Wang P."/>
            <person name="Xu J."/>
            <person name="Bruns T."/>
            <person name="Baldrian P."/>
            <person name="Vilgalys R."/>
            <person name="Dunand C."/>
            <person name="Henrissat B."/>
            <person name="Grigoriev I.V."/>
            <person name="Hibbett D."/>
            <person name="Nagy L.G."/>
            <person name="Martin F.M."/>
        </authorList>
    </citation>
    <scope>NUCLEOTIDE SEQUENCE</scope>
    <source>
        <strain evidence="1">P2</strain>
    </source>
</reference>
<dbReference type="Proteomes" id="UP000886501">
    <property type="component" value="Unassembled WGS sequence"/>
</dbReference>
<reference evidence="1" key="1">
    <citation type="submission" date="2019-10" db="EMBL/GenBank/DDBJ databases">
        <authorList>
            <consortium name="DOE Joint Genome Institute"/>
            <person name="Kuo A."/>
            <person name="Miyauchi S."/>
            <person name="Kiss E."/>
            <person name="Drula E."/>
            <person name="Kohler A."/>
            <person name="Sanchez-Garcia M."/>
            <person name="Andreopoulos B."/>
            <person name="Barry K.W."/>
            <person name="Bonito G."/>
            <person name="Buee M."/>
            <person name="Carver A."/>
            <person name="Chen C."/>
            <person name="Cichocki N."/>
            <person name="Clum A."/>
            <person name="Culley D."/>
            <person name="Crous P.W."/>
            <person name="Fauchery L."/>
            <person name="Girlanda M."/>
            <person name="Hayes R."/>
            <person name="Keri Z."/>
            <person name="Labutti K."/>
            <person name="Lipzen A."/>
            <person name="Lombard V."/>
            <person name="Magnuson J."/>
            <person name="Maillard F."/>
            <person name="Morin E."/>
            <person name="Murat C."/>
            <person name="Nolan M."/>
            <person name="Ohm R."/>
            <person name="Pangilinan J."/>
            <person name="Pereira M."/>
            <person name="Perotto S."/>
            <person name="Peter M."/>
            <person name="Riley R."/>
            <person name="Sitrit Y."/>
            <person name="Stielow B."/>
            <person name="Szollosi G."/>
            <person name="Zifcakova L."/>
            <person name="Stursova M."/>
            <person name="Spatafora J.W."/>
            <person name="Tedersoo L."/>
            <person name="Vaario L.-M."/>
            <person name="Yamada A."/>
            <person name="Yan M."/>
            <person name="Wang P."/>
            <person name="Xu J."/>
            <person name="Bruns T."/>
            <person name="Baldrian P."/>
            <person name="Vilgalys R."/>
            <person name="Henrissat B."/>
            <person name="Grigoriev I.V."/>
            <person name="Hibbett D."/>
            <person name="Nagy L.G."/>
            <person name="Martin F.M."/>
        </authorList>
    </citation>
    <scope>NUCLEOTIDE SEQUENCE</scope>
    <source>
        <strain evidence="1">P2</strain>
    </source>
</reference>